<protein>
    <recommendedName>
        <fullName evidence="4">Peptidase S24/S26A/S26B/S26C domain-containing protein</fullName>
    </recommendedName>
</protein>
<evidence type="ECO:0000256" key="1">
    <source>
        <dbReference type="ARBA" id="ARBA00023015"/>
    </source>
</evidence>
<evidence type="ECO:0000256" key="3">
    <source>
        <dbReference type="ARBA" id="ARBA00023163"/>
    </source>
</evidence>
<dbReference type="PATRIC" id="fig|457404.5.peg.2416"/>
<dbReference type="InterPro" id="IPR036286">
    <property type="entry name" value="LexA/Signal_pep-like_sf"/>
</dbReference>
<keyword evidence="1" id="KW-0805">Transcription regulation</keyword>
<dbReference type="EMBL" id="AGWJ02000022">
    <property type="protein sequence ID" value="EHO79479.1"/>
    <property type="molecule type" value="Genomic_DNA"/>
</dbReference>
<dbReference type="SUPFAM" id="SSF51306">
    <property type="entry name" value="LexA/Signal peptidase"/>
    <property type="match status" value="1"/>
</dbReference>
<dbReference type="CDD" id="cd06529">
    <property type="entry name" value="S24_LexA-like"/>
    <property type="match status" value="1"/>
</dbReference>
<sequence length="144" mass="16551">MDYKKQNTKLRSNLYIKYKKIPLYKRISAGYGACIDEIEDFITVPSVKEFCGDIFAITVYGDSMEDNIPDGSVVFIRRADYVAENKIGAFLINGEIFLKRVSFKENGNLLLKSDNKCYKDIEIKESDDFKTVGIYIGIFEQIEK</sequence>
<reference evidence="5 6" key="1">
    <citation type="submission" date="2012-07" db="EMBL/GenBank/DDBJ databases">
        <title>The Genome Sequence of Fusobacterium ulcerans 12_1B.</title>
        <authorList>
            <consortium name="The Broad Institute Genome Sequencing Platform"/>
            <person name="Earl A."/>
            <person name="Ward D."/>
            <person name="Feldgarden M."/>
            <person name="Gevers D."/>
            <person name="Strauss J."/>
            <person name="Ambrose C.E."/>
            <person name="Allen-Vercoe E."/>
            <person name="Walker B."/>
            <person name="Young S.K."/>
            <person name="Zeng Q."/>
            <person name="Gargeya S."/>
            <person name="Fitzgerald M."/>
            <person name="Haas B."/>
            <person name="Abouelleil A."/>
            <person name="Alvarado L."/>
            <person name="Arachchi H.M."/>
            <person name="Berlin A.M."/>
            <person name="Chapman S.B."/>
            <person name="Goldberg J."/>
            <person name="Griggs A."/>
            <person name="Gujja S."/>
            <person name="Hansen M."/>
            <person name="Howarth C."/>
            <person name="Imamovic A."/>
            <person name="Larimer J."/>
            <person name="McCowen C."/>
            <person name="Montmayeur A."/>
            <person name="Murphy C."/>
            <person name="Neiman D."/>
            <person name="Pearson M."/>
            <person name="Priest M."/>
            <person name="Roberts A."/>
            <person name="Saif S."/>
            <person name="Shea T."/>
            <person name="Sisk P."/>
            <person name="Sykes S."/>
            <person name="Wortman J."/>
            <person name="Nusbaum C."/>
            <person name="Birren B."/>
        </authorList>
    </citation>
    <scope>NUCLEOTIDE SEQUENCE [LARGE SCALE GENOMIC DNA]</scope>
    <source>
        <strain evidence="5 6">12_1B</strain>
    </source>
</reference>
<keyword evidence="3" id="KW-0804">Transcription</keyword>
<organism evidence="5 6">
    <name type="scientific">Fusobacterium ulcerans 12-1B</name>
    <dbReference type="NCBI Taxonomy" id="457404"/>
    <lineage>
        <taxon>Bacteria</taxon>
        <taxon>Fusobacteriati</taxon>
        <taxon>Fusobacteriota</taxon>
        <taxon>Fusobacteriia</taxon>
        <taxon>Fusobacteriales</taxon>
        <taxon>Fusobacteriaceae</taxon>
        <taxon>Fusobacterium</taxon>
    </lineage>
</organism>
<evidence type="ECO:0000313" key="5">
    <source>
        <dbReference type="EMBL" id="EHO79479.1"/>
    </source>
</evidence>
<dbReference type="PANTHER" id="PTHR40661:SF1">
    <property type="entry name" value="HTH CRO_C1-TYPE DOMAIN-CONTAINING PROTEIN"/>
    <property type="match status" value="1"/>
</dbReference>
<dbReference type="Pfam" id="PF00717">
    <property type="entry name" value="Peptidase_S24"/>
    <property type="match status" value="1"/>
</dbReference>
<dbReference type="Gene3D" id="2.10.109.10">
    <property type="entry name" value="Umud Fragment, subunit A"/>
    <property type="match status" value="1"/>
</dbReference>
<gene>
    <name evidence="5" type="ORF">HMPREF0402_02741</name>
</gene>
<dbReference type="InterPro" id="IPR015927">
    <property type="entry name" value="Peptidase_S24_S26A/B/C"/>
</dbReference>
<dbReference type="RefSeq" id="WP_008698534.1">
    <property type="nucleotide sequence ID" value="NZ_KE161009.1"/>
</dbReference>
<feature type="domain" description="Peptidase S24/S26A/S26B/S26C" evidence="4">
    <location>
        <begin position="22"/>
        <end position="135"/>
    </location>
</feature>
<evidence type="ECO:0000259" key="4">
    <source>
        <dbReference type="Pfam" id="PF00717"/>
    </source>
</evidence>
<accession>H1PWE8</accession>
<keyword evidence="2" id="KW-0238">DNA-binding</keyword>
<evidence type="ECO:0000313" key="6">
    <source>
        <dbReference type="Proteomes" id="UP000003233"/>
    </source>
</evidence>
<name>H1PWE8_9FUSO</name>
<dbReference type="PANTHER" id="PTHR40661">
    <property type="match status" value="1"/>
</dbReference>
<proteinExistence type="predicted"/>
<dbReference type="Proteomes" id="UP000003233">
    <property type="component" value="Unassembled WGS sequence"/>
</dbReference>
<dbReference type="GO" id="GO:0003677">
    <property type="term" value="F:DNA binding"/>
    <property type="evidence" value="ECO:0007669"/>
    <property type="project" value="UniProtKB-KW"/>
</dbReference>
<dbReference type="HOGENOM" id="CLU_066192_0_3_0"/>
<dbReference type="InterPro" id="IPR039418">
    <property type="entry name" value="LexA-like"/>
</dbReference>
<keyword evidence="6" id="KW-1185">Reference proteome</keyword>
<dbReference type="BioCyc" id="FSP457404-HMP:GTSQ-2767-MONOMER"/>
<comment type="caution">
    <text evidence="5">The sequence shown here is derived from an EMBL/GenBank/DDBJ whole genome shotgun (WGS) entry which is preliminary data.</text>
</comment>
<evidence type="ECO:0000256" key="2">
    <source>
        <dbReference type="ARBA" id="ARBA00023125"/>
    </source>
</evidence>
<dbReference type="AlphaFoldDB" id="H1PWE8"/>